<dbReference type="AlphaFoldDB" id="A0A2U3L2W3"/>
<gene>
    <name evidence="1" type="ORF">SBF1_3450001</name>
</gene>
<reference evidence="2" key="1">
    <citation type="submission" date="2018-02" db="EMBL/GenBank/DDBJ databases">
        <authorList>
            <person name="Hausmann B."/>
        </authorList>
    </citation>
    <scope>NUCLEOTIDE SEQUENCE [LARGE SCALE GENOMIC DNA]</scope>
    <source>
        <strain evidence="2">Peat soil MAG SbF1</strain>
    </source>
</reference>
<organism evidence="1 2">
    <name type="scientific">Candidatus Desulfosporosinus infrequens</name>
    <dbReference type="NCBI Taxonomy" id="2043169"/>
    <lineage>
        <taxon>Bacteria</taxon>
        <taxon>Bacillati</taxon>
        <taxon>Bacillota</taxon>
        <taxon>Clostridia</taxon>
        <taxon>Eubacteriales</taxon>
        <taxon>Desulfitobacteriaceae</taxon>
        <taxon>Desulfosporosinus</taxon>
    </lineage>
</organism>
<evidence type="ECO:0000313" key="2">
    <source>
        <dbReference type="Proteomes" id="UP000238916"/>
    </source>
</evidence>
<dbReference type="Proteomes" id="UP000238916">
    <property type="component" value="Unassembled WGS sequence"/>
</dbReference>
<sequence>MKRNGKSKKEDKRKSVEQVMGYGRVFLYLCLSGAERAVLCPTGYGGAPKNRPSVKKPC</sequence>
<evidence type="ECO:0000313" key="1">
    <source>
        <dbReference type="EMBL" id="SPF46129.1"/>
    </source>
</evidence>
<dbReference type="EMBL" id="OMOF01000274">
    <property type="protein sequence ID" value="SPF46129.1"/>
    <property type="molecule type" value="Genomic_DNA"/>
</dbReference>
<accession>A0A2U3L2W3</accession>
<name>A0A2U3L2W3_9FIRM</name>
<protein>
    <submittedName>
        <fullName evidence="1">Uncharacterized protein</fullName>
    </submittedName>
</protein>
<proteinExistence type="predicted"/>